<name>A0ABP9PUB2_9ACTN</name>
<keyword evidence="3" id="KW-1185">Reference proteome</keyword>
<feature type="region of interest" description="Disordered" evidence="1">
    <location>
        <begin position="31"/>
        <end position="149"/>
    </location>
</feature>
<feature type="compositionally biased region" description="Low complexity" evidence="1">
    <location>
        <begin position="40"/>
        <end position="60"/>
    </location>
</feature>
<comment type="caution">
    <text evidence="2">The sequence shown here is derived from an EMBL/GenBank/DDBJ whole genome shotgun (WGS) entry which is preliminary data.</text>
</comment>
<organism evidence="2 3">
    <name type="scientific">Nocardioides marinquilinus</name>
    <dbReference type="NCBI Taxonomy" id="1210400"/>
    <lineage>
        <taxon>Bacteria</taxon>
        <taxon>Bacillati</taxon>
        <taxon>Actinomycetota</taxon>
        <taxon>Actinomycetes</taxon>
        <taxon>Propionibacteriales</taxon>
        <taxon>Nocardioidaceae</taxon>
        <taxon>Nocardioides</taxon>
    </lineage>
</organism>
<proteinExistence type="predicted"/>
<evidence type="ECO:0000313" key="3">
    <source>
        <dbReference type="Proteomes" id="UP001500221"/>
    </source>
</evidence>
<dbReference type="RefSeq" id="WP_345458653.1">
    <property type="nucleotide sequence ID" value="NZ_BAABKG010000003.1"/>
</dbReference>
<gene>
    <name evidence="2" type="ORF">GCM10023340_24110</name>
</gene>
<reference evidence="3" key="1">
    <citation type="journal article" date="2019" name="Int. J. Syst. Evol. Microbiol.">
        <title>The Global Catalogue of Microorganisms (GCM) 10K type strain sequencing project: providing services to taxonomists for standard genome sequencing and annotation.</title>
        <authorList>
            <consortium name="The Broad Institute Genomics Platform"/>
            <consortium name="The Broad Institute Genome Sequencing Center for Infectious Disease"/>
            <person name="Wu L."/>
            <person name="Ma J."/>
        </authorList>
    </citation>
    <scope>NUCLEOTIDE SEQUENCE [LARGE SCALE GENOMIC DNA]</scope>
    <source>
        <strain evidence="3">JCM 18459</strain>
    </source>
</reference>
<accession>A0ABP9PUB2</accession>
<dbReference type="EMBL" id="BAABKG010000003">
    <property type="protein sequence ID" value="GAA5149184.1"/>
    <property type="molecule type" value="Genomic_DNA"/>
</dbReference>
<evidence type="ECO:0000313" key="2">
    <source>
        <dbReference type="EMBL" id="GAA5149184.1"/>
    </source>
</evidence>
<feature type="compositionally biased region" description="Acidic residues" evidence="1">
    <location>
        <begin position="117"/>
        <end position="127"/>
    </location>
</feature>
<sequence>MTSVLGTVSGLVRLPLRLVGVALGVARSVVPGARREERPASTSRASRPSPSSSTSSPFSAGPVAEPDAGPRTPQGDPLRGPTTTPSTAADDTEDTGDTDVATDGADPGERLASVTDIDADAGPDDVDVTPSDVADAMGSQLDDRPPSPS</sequence>
<dbReference type="Proteomes" id="UP001500221">
    <property type="component" value="Unassembled WGS sequence"/>
</dbReference>
<protein>
    <submittedName>
        <fullName evidence="2">Uncharacterized protein</fullName>
    </submittedName>
</protein>
<evidence type="ECO:0000256" key="1">
    <source>
        <dbReference type="SAM" id="MobiDB-lite"/>
    </source>
</evidence>